<sequence length="292" mass="30022">MAVFLTGGSGYIGRSVVSALVRGGFDVAALARSEASAAAVTGLGAVAVAGDLTDTRVLRKAAAAAEGVIHLGAHAGPDAPAIDLAAARAMQEGLGDRGTYVHTSGAWVLGDTDGVADEDAPQSPPRITAWRAENERQVLSAAERGGRPVLLMAGLVYGGAGQLTRMFFTDPGRANGAVPLIGDGSNHWSVVHVDDLADLYVRALNGTPGSTYLGVDDQHPTLAEAAQALSQAAGCPGQFDRLTLEQALERMGPIAEAFALDQRITGAKARRDLGWNPTHLDVLADLARETAG</sequence>
<evidence type="ECO:0000313" key="3">
    <source>
        <dbReference type="Proteomes" id="UP001595765"/>
    </source>
</evidence>
<dbReference type="PANTHER" id="PTHR48079">
    <property type="entry name" value="PROTEIN YEEZ"/>
    <property type="match status" value="1"/>
</dbReference>
<dbReference type="EMBL" id="JBHSBB010000007">
    <property type="protein sequence ID" value="MFC4031135.1"/>
    <property type="molecule type" value="Genomic_DNA"/>
</dbReference>
<dbReference type="InterPro" id="IPR001509">
    <property type="entry name" value="Epimerase_deHydtase"/>
</dbReference>
<comment type="caution">
    <text evidence="2">The sequence shown here is derived from an EMBL/GenBank/DDBJ whole genome shotgun (WGS) entry which is preliminary data.</text>
</comment>
<dbReference type="SUPFAM" id="SSF51735">
    <property type="entry name" value="NAD(P)-binding Rossmann-fold domains"/>
    <property type="match status" value="1"/>
</dbReference>
<dbReference type="PANTHER" id="PTHR48079:SF6">
    <property type="entry name" value="NAD(P)-BINDING DOMAIN-CONTAINING PROTEIN-RELATED"/>
    <property type="match status" value="1"/>
</dbReference>
<evidence type="ECO:0000259" key="1">
    <source>
        <dbReference type="Pfam" id="PF01370"/>
    </source>
</evidence>
<reference evidence="3" key="1">
    <citation type="journal article" date="2019" name="Int. J. Syst. Evol. Microbiol.">
        <title>The Global Catalogue of Microorganisms (GCM) 10K type strain sequencing project: providing services to taxonomists for standard genome sequencing and annotation.</title>
        <authorList>
            <consortium name="The Broad Institute Genomics Platform"/>
            <consortium name="The Broad Institute Genome Sequencing Center for Infectious Disease"/>
            <person name="Wu L."/>
            <person name="Ma J."/>
        </authorList>
    </citation>
    <scope>NUCLEOTIDE SEQUENCE [LARGE SCALE GENOMIC DNA]</scope>
    <source>
        <strain evidence="3">CGMCC 4.7237</strain>
    </source>
</reference>
<organism evidence="2 3">
    <name type="scientific">Streptomyces polygonati</name>
    <dbReference type="NCBI Taxonomy" id="1617087"/>
    <lineage>
        <taxon>Bacteria</taxon>
        <taxon>Bacillati</taxon>
        <taxon>Actinomycetota</taxon>
        <taxon>Actinomycetes</taxon>
        <taxon>Kitasatosporales</taxon>
        <taxon>Streptomycetaceae</taxon>
        <taxon>Streptomyces</taxon>
    </lineage>
</organism>
<dbReference type="InterPro" id="IPR051783">
    <property type="entry name" value="NAD(P)-dependent_oxidoreduct"/>
</dbReference>
<protein>
    <submittedName>
        <fullName evidence="2">NAD-dependent epimerase/dehydratase family protein</fullName>
    </submittedName>
</protein>
<dbReference type="Pfam" id="PF01370">
    <property type="entry name" value="Epimerase"/>
    <property type="match status" value="1"/>
</dbReference>
<dbReference type="Proteomes" id="UP001595765">
    <property type="component" value="Unassembled WGS sequence"/>
</dbReference>
<dbReference type="RefSeq" id="WP_386427036.1">
    <property type="nucleotide sequence ID" value="NZ_JBHSBB010000007.1"/>
</dbReference>
<name>A0ABV8HK07_9ACTN</name>
<dbReference type="InterPro" id="IPR036291">
    <property type="entry name" value="NAD(P)-bd_dom_sf"/>
</dbReference>
<dbReference type="Gene3D" id="3.40.50.720">
    <property type="entry name" value="NAD(P)-binding Rossmann-like Domain"/>
    <property type="match status" value="1"/>
</dbReference>
<gene>
    <name evidence="2" type="ORF">ACFO3J_06575</name>
</gene>
<feature type="domain" description="NAD-dependent epimerase/dehydratase" evidence="1">
    <location>
        <begin position="3"/>
        <end position="205"/>
    </location>
</feature>
<evidence type="ECO:0000313" key="2">
    <source>
        <dbReference type="EMBL" id="MFC4031135.1"/>
    </source>
</evidence>
<keyword evidence="3" id="KW-1185">Reference proteome</keyword>
<accession>A0ABV8HK07</accession>
<proteinExistence type="predicted"/>